<dbReference type="EMBL" id="VJMH01005174">
    <property type="protein sequence ID" value="KAF0699469.1"/>
    <property type="molecule type" value="Genomic_DNA"/>
</dbReference>
<evidence type="ECO:0000313" key="3">
    <source>
        <dbReference type="EMBL" id="VFT86817.1"/>
    </source>
</evidence>
<sequence length="234" mass="26739">MALLLPPPAIDERQIRRRLQCKMNMRCHRDRRKRSTQLLEASIEQLQRDVDAAEQQLSFYQSLASPSDMPMAITIEYKELFSNRAFGHVQVSFLRTCFAPTFTNNTQSLDQFIAKWEKAAPFYAVPDNILSIRPINDHHTELRVQLESPITRPLLAAIFPSVLDEEDDATVDCLVRAHITMHHVLTRNLFFGTDAHGECIVTHSLVSDDRYVQMASFVAAARKEADATRCVRVV</sequence>
<proteinExistence type="predicted"/>
<gene>
    <name evidence="3" type="primary">Aste57867_9939</name>
    <name evidence="2" type="ORF">As57867_009900</name>
    <name evidence="3" type="ORF">ASTE57867_9939</name>
</gene>
<dbReference type="AlphaFoldDB" id="A0A485KP40"/>
<protein>
    <submittedName>
        <fullName evidence="3">Aste57867_9939 protein</fullName>
    </submittedName>
</protein>
<evidence type="ECO:0000256" key="1">
    <source>
        <dbReference type="SAM" id="Coils"/>
    </source>
</evidence>
<dbReference type="EMBL" id="CAADRA010005195">
    <property type="protein sequence ID" value="VFT86817.1"/>
    <property type="molecule type" value="Genomic_DNA"/>
</dbReference>
<dbReference type="Proteomes" id="UP000332933">
    <property type="component" value="Unassembled WGS sequence"/>
</dbReference>
<name>A0A485KP40_9STRA</name>
<evidence type="ECO:0000313" key="4">
    <source>
        <dbReference type="Proteomes" id="UP000332933"/>
    </source>
</evidence>
<organism evidence="3 4">
    <name type="scientific">Aphanomyces stellatus</name>
    <dbReference type="NCBI Taxonomy" id="120398"/>
    <lineage>
        <taxon>Eukaryota</taxon>
        <taxon>Sar</taxon>
        <taxon>Stramenopiles</taxon>
        <taxon>Oomycota</taxon>
        <taxon>Saprolegniomycetes</taxon>
        <taxon>Saprolegniales</taxon>
        <taxon>Verrucalvaceae</taxon>
        <taxon>Aphanomyces</taxon>
    </lineage>
</organism>
<dbReference type="OrthoDB" id="66303at2759"/>
<evidence type="ECO:0000313" key="2">
    <source>
        <dbReference type="EMBL" id="KAF0699469.1"/>
    </source>
</evidence>
<reference evidence="3 4" key="1">
    <citation type="submission" date="2019-03" db="EMBL/GenBank/DDBJ databases">
        <authorList>
            <person name="Gaulin E."/>
            <person name="Dumas B."/>
        </authorList>
    </citation>
    <scope>NUCLEOTIDE SEQUENCE [LARGE SCALE GENOMIC DNA]</scope>
    <source>
        <strain evidence="3">CBS 568.67</strain>
    </source>
</reference>
<feature type="coiled-coil region" evidence="1">
    <location>
        <begin position="36"/>
        <end position="63"/>
    </location>
</feature>
<keyword evidence="4" id="KW-1185">Reference proteome</keyword>
<accession>A0A485KP40</accession>
<reference evidence="2" key="2">
    <citation type="submission" date="2019-06" db="EMBL/GenBank/DDBJ databases">
        <title>Genomics analysis of Aphanomyces spp. identifies a new class of oomycete effector associated with host adaptation.</title>
        <authorList>
            <person name="Gaulin E."/>
        </authorList>
    </citation>
    <scope>NUCLEOTIDE SEQUENCE</scope>
    <source>
        <strain evidence="2">CBS 578.67</strain>
    </source>
</reference>
<keyword evidence="1" id="KW-0175">Coiled coil</keyword>